<proteinExistence type="predicted"/>
<evidence type="ECO:0000313" key="4">
    <source>
        <dbReference type="EMBL" id="KAB0380441.1"/>
    </source>
</evidence>
<feature type="transmembrane region" description="Helical" evidence="2">
    <location>
        <begin position="434"/>
        <end position="458"/>
    </location>
</feature>
<dbReference type="EMBL" id="VCEB01000003">
    <property type="protein sequence ID" value="KAB0380441.1"/>
    <property type="molecule type" value="Genomic_DNA"/>
</dbReference>
<feature type="chain" id="PRO_5023926246" evidence="3">
    <location>
        <begin position="17"/>
        <end position="494"/>
    </location>
</feature>
<dbReference type="PANTHER" id="PTHR10424:SF73">
    <property type="entry name" value="ENDOGENOUS RETROVIRUS GROUP FC1 ENV POLYPROTEIN-RELATED"/>
    <property type="match status" value="1"/>
</dbReference>
<feature type="signal peptide" evidence="3">
    <location>
        <begin position="1"/>
        <end position="16"/>
    </location>
</feature>
<reference evidence="4 5" key="1">
    <citation type="submission" date="2019-06" db="EMBL/GenBank/DDBJ databases">
        <title>Discovery of a novel chromosome fission-fusion reversal in muntjac.</title>
        <authorList>
            <person name="Mudd A.B."/>
            <person name="Bredeson J.V."/>
            <person name="Baum R."/>
            <person name="Hockemeyer D."/>
            <person name="Rokhsar D.S."/>
        </authorList>
    </citation>
    <scope>NUCLEOTIDE SEQUENCE [LARGE SCALE GENOMIC DNA]</scope>
    <source>
        <strain evidence="4">UCam_UCB_Mr</strain>
        <tissue evidence="4">Fibroblast cell line</tissue>
    </source>
</reference>
<keyword evidence="2" id="KW-1133">Transmembrane helix</keyword>
<keyword evidence="1" id="KW-1015">Disulfide bond</keyword>
<dbReference type="Proteomes" id="UP000326062">
    <property type="component" value="Chromosome 3"/>
</dbReference>
<evidence type="ECO:0000256" key="2">
    <source>
        <dbReference type="SAM" id="Phobius"/>
    </source>
</evidence>
<keyword evidence="2" id="KW-0472">Membrane</keyword>
<accession>A0A5J5MMB4</accession>
<dbReference type="Gene3D" id="1.10.287.210">
    <property type="match status" value="1"/>
</dbReference>
<evidence type="ECO:0000256" key="3">
    <source>
        <dbReference type="SAM" id="SignalP"/>
    </source>
</evidence>
<keyword evidence="2" id="KW-0812">Transmembrane</keyword>
<sequence>MAPLFLTLAELPSLLATPCPCSDIYSSVHSSCFNTAPKPCTMNLRGGKSKFLLTVKVQKRGSFLNTCHKPNGRNICFYPITHWVYSDGGGVLDQNRKKKQEQVIKNIISQLQATPEPYKCLDLLSQLRPLLKPASGNQHLTHLLNSSFQFFQYTQHTSQCWICMSLSPSPHIAIPLPSTWLLQGNYTSPSQQKTTQLIGPVSDNVLLSASSNLTCINYSSPNCTGLTNTALSFCSTWVLWNPTNNCTNPGIFVLCGTYAYSCLPLDPPGPCILVFLTPGLTFLKEEEIEQIVYPQGKLSHRKVVIAPLLIETGIAAALGTGIGSISTSAPFCYKLSQELNEGMEQVVESFVSIQRQINSLTSVALQKGRALDLLTAEKEGTCLFLGEECCYFVNETGIVQGRFKELRDRIERRRKELQNLYPPQNLFQQILPRLLPFLGPLVLIILFLLFGPCLFNLFQRFLQERIRAISQDQVKTILLLESLTSSSEKRDREP</sequence>
<protein>
    <submittedName>
        <fullName evidence="4">Uncharacterized protein</fullName>
    </submittedName>
</protein>
<organism evidence="4 5">
    <name type="scientific">Muntiacus reevesi</name>
    <name type="common">Reeves' muntjac</name>
    <name type="synonym">Cervus reevesi</name>
    <dbReference type="NCBI Taxonomy" id="9886"/>
    <lineage>
        <taxon>Eukaryota</taxon>
        <taxon>Metazoa</taxon>
        <taxon>Chordata</taxon>
        <taxon>Craniata</taxon>
        <taxon>Vertebrata</taxon>
        <taxon>Euteleostomi</taxon>
        <taxon>Mammalia</taxon>
        <taxon>Eutheria</taxon>
        <taxon>Laurasiatheria</taxon>
        <taxon>Artiodactyla</taxon>
        <taxon>Ruminantia</taxon>
        <taxon>Pecora</taxon>
        <taxon>Cervidae</taxon>
        <taxon>Muntiacinae</taxon>
        <taxon>Muntiacus</taxon>
    </lineage>
</organism>
<dbReference type="AlphaFoldDB" id="A0A5J5MMB4"/>
<name>A0A5J5MMB4_MUNRE</name>
<comment type="caution">
    <text evidence="4">The sequence shown here is derived from an EMBL/GenBank/DDBJ whole genome shotgun (WGS) entry which is preliminary data.</text>
</comment>
<dbReference type="Pfam" id="PF00429">
    <property type="entry name" value="TLV_coat"/>
    <property type="match status" value="1"/>
</dbReference>
<dbReference type="PANTHER" id="PTHR10424">
    <property type="entry name" value="VIRAL ENVELOPE PROTEIN"/>
    <property type="match status" value="1"/>
</dbReference>
<evidence type="ECO:0000256" key="1">
    <source>
        <dbReference type="ARBA" id="ARBA00023157"/>
    </source>
</evidence>
<evidence type="ECO:0000313" key="5">
    <source>
        <dbReference type="Proteomes" id="UP000326062"/>
    </source>
</evidence>
<keyword evidence="3" id="KW-0732">Signal</keyword>
<dbReference type="SUPFAM" id="SSF58069">
    <property type="entry name" value="Virus ectodomain"/>
    <property type="match status" value="1"/>
</dbReference>
<gene>
    <name evidence="4" type="ORF">FD755_008225</name>
</gene>
<keyword evidence="5" id="KW-1185">Reference proteome</keyword>
<dbReference type="InterPro" id="IPR018154">
    <property type="entry name" value="TLV/ENV_coat_polyprotein"/>
</dbReference>